<keyword evidence="3" id="KW-0732">Signal</keyword>
<sequence length="198" mass="21549">MMQSVRIWAVALLLFASSSHVGSGLPQDNLRSVRRDHSTRAAQTEITETARDVPQIQDSDAASRRTEEGNGEGTQLETQVNEDVEGDEEKILGKGESIPEGMPVETNGEGGEGETKGVEDIIDDAKNAINKTKEIISDGQEGIEKLKNFTDDLDEVHTTPPNEWTREQKIGVGVGVAIACLCIICVLFKFCPCLKCFC</sequence>
<evidence type="ECO:0000256" key="1">
    <source>
        <dbReference type="SAM" id="MobiDB-lite"/>
    </source>
</evidence>
<organism evidence="4">
    <name type="scientific">Trieres chinensis</name>
    <name type="common">Marine centric diatom</name>
    <name type="synonym">Odontella sinensis</name>
    <dbReference type="NCBI Taxonomy" id="1514140"/>
    <lineage>
        <taxon>Eukaryota</taxon>
        <taxon>Sar</taxon>
        <taxon>Stramenopiles</taxon>
        <taxon>Ochrophyta</taxon>
        <taxon>Bacillariophyta</taxon>
        <taxon>Mediophyceae</taxon>
        <taxon>Biddulphiophycidae</taxon>
        <taxon>Eupodiscales</taxon>
        <taxon>Parodontellaceae</taxon>
        <taxon>Trieres</taxon>
    </lineage>
</organism>
<accession>A0A7S1Z011</accession>
<feature type="transmembrane region" description="Helical" evidence="2">
    <location>
        <begin position="170"/>
        <end position="191"/>
    </location>
</feature>
<feature type="chain" id="PRO_5031436876" evidence="3">
    <location>
        <begin position="25"/>
        <end position="198"/>
    </location>
</feature>
<evidence type="ECO:0000256" key="3">
    <source>
        <dbReference type="SAM" id="SignalP"/>
    </source>
</evidence>
<name>A0A7S1Z011_TRICV</name>
<reference evidence="4" key="1">
    <citation type="submission" date="2021-01" db="EMBL/GenBank/DDBJ databases">
        <authorList>
            <person name="Corre E."/>
            <person name="Pelletier E."/>
            <person name="Niang G."/>
            <person name="Scheremetjew M."/>
            <person name="Finn R."/>
            <person name="Kale V."/>
            <person name="Holt S."/>
            <person name="Cochrane G."/>
            <person name="Meng A."/>
            <person name="Brown T."/>
            <person name="Cohen L."/>
        </authorList>
    </citation>
    <scope>NUCLEOTIDE SEQUENCE</scope>
    <source>
        <strain evidence="4">Grunow 1884</strain>
    </source>
</reference>
<protein>
    <submittedName>
        <fullName evidence="4">Uncharacterized protein</fullName>
    </submittedName>
</protein>
<keyword evidence="2" id="KW-0472">Membrane</keyword>
<evidence type="ECO:0000256" key="2">
    <source>
        <dbReference type="SAM" id="Phobius"/>
    </source>
</evidence>
<feature type="signal peptide" evidence="3">
    <location>
        <begin position="1"/>
        <end position="24"/>
    </location>
</feature>
<gene>
    <name evidence="4" type="ORF">OSIN01602_LOCUS2946</name>
</gene>
<evidence type="ECO:0000313" key="4">
    <source>
        <dbReference type="EMBL" id="CAD9324646.1"/>
    </source>
</evidence>
<dbReference type="AlphaFoldDB" id="A0A7S1Z011"/>
<dbReference type="EMBL" id="HBGO01005263">
    <property type="protein sequence ID" value="CAD9324646.1"/>
    <property type="molecule type" value="Transcribed_RNA"/>
</dbReference>
<feature type="region of interest" description="Disordered" evidence="1">
    <location>
        <begin position="20"/>
        <end position="115"/>
    </location>
</feature>
<keyword evidence="2" id="KW-1133">Transmembrane helix</keyword>
<keyword evidence="2" id="KW-0812">Transmembrane</keyword>
<proteinExistence type="predicted"/>